<evidence type="ECO:0000256" key="2">
    <source>
        <dbReference type="ARBA" id="ARBA00022679"/>
    </source>
</evidence>
<proteinExistence type="predicted"/>
<evidence type="ECO:0000259" key="8">
    <source>
        <dbReference type="PROSITE" id="PS52029"/>
    </source>
</evidence>
<keyword evidence="5 6" id="KW-0961">Cell wall biogenesis/degradation</keyword>
<feature type="active site" description="Proton donor/acceptor" evidence="6">
    <location>
        <position position="422"/>
    </location>
</feature>
<organism evidence="9 10">
    <name type="scientific">Clostridium sulfidigenes</name>
    <dbReference type="NCBI Taxonomy" id="318464"/>
    <lineage>
        <taxon>Bacteria</taxon>
        <taxon>Bacillati</taxon>
        <taxon>Bacillota</taxon>
        <taxon>Clostridia</taxon>
        <taxon>Eubacteriales</taxon>
        <taxon>Clostridiaceae</taxon>
        <taxon>Clostridium</taxon>
    </lineage>
</organism>
<dbReference type="GO" id="GO:0008360">
    <property type="term" value="P:regulation of cell shape"/>
    <property type="evidence" value="ECO:0007669"/>
    <property type="project" value="UniProtKB-UniRule"/>
</dbReference>
<dbReference type="GO" id="GO:0071972">
    <property type="term" value="F:peptidoglycan L,D-transpeptidase activity"/>
    <property type="evidence" value="ECO:0007669"/>
    <property type="project" value="TreeGrafter"/>
</dbReference>
<evidence type="ECO:0000256" key="7">
    <source>
        <dbReference type="SAM" id="Phobius"/>
    </source>
</evidence>
<dbReference type="GO" id="GO:0018104">
    <property type="term" value="P:peptidoglycan-protein cross-linking"/>
    <property type="evidence" value="ECO:0007669"/>
    <property type="project" value="TreeGrafter"/>
</dbReference>
<evidence type="ECO:0000256" key="5">
    <source>
        <dbReference type="ARBA" id="ARBA00023316"/>
    </source>
</evidence>
<dbReference type="InterPro" id="IPR038063">
    <property type="entry name" value="Transpep_catalytic_dom"/>
</dbReference>
<dbReference type="PANTHER" id="PTHR30582:SF33">
    <property type="entry name" value="EXPORTED PROTEIN"/>
    <property type="match status" value="1"/>
</dbReference>
<sequence>MEIKDQEVEKSVNIKKRIIIGIIISISILLIIYLSTSLYFMKRFYFGTKINGVSVTGKTMEDIEADILAESEAYILKLKQRDNIEENINGRDIEYKYNLENKIEDLKDNQSAFGWIYGVFNTSDYKLEKKVSYNDELLKKKFRSLNCFKNDNIIKPESAKIEYENKEYVIKEEIQGNKVNKDILYKKVKEALNNKVDEINLEEIECYEKPKYTVASKEVVNAKNTLDKYIGSVITHKFGDNKEVLNGDSIHNWLHIDKNFKVSIDEEKAREYVNSLSIKYDTYGSTRNFKTSIGTTVNVSGGDYGWLINYSEEIEALINAIKDGKKEERQPIYAQTAVAYGANDFGNTYVEINLTTQHIWFYNDGVLITEGPMVSGNADSKHATPSGIYSLTYKEKNATLRGENYAAPVSYWMPFNGDIGIHDATWRSKFGGQIYITDGSHGCINTPYDVASKIFEYITQGTPVICYF</sequence>
<comment type="pathway">
    <text evidence="1 6">Cell wall biogenesis; peptidoglycan biosynthesis.</text>
</comment>
<gene>
    <name evidence="9" type="ORF">E7215_08065</name>
</gene>
<dbReference type="InterPro" id="IPR038054">
    <property type="entry name" value="LD_TPept-like_central_sf"/>
</dbReference>
<keyword evidence="4 6" id="KW-0573">Peptidoglycan synthesis</keyword>
<dbReference type="SUPFAM" id="SSF141523">
    <property type="entry name" value="L,D-transpeptidase catalytic domain-like"/>
    <property type="match status" value="1"/>
</dbReference>
<dbReference type="PANTHER" id="PTHR30582">
    <property type="entry name" value="L,D-TRANSPEPTIDASE"/>
    <property type="match status" value="1"/>
</dbReference>
<evidence type="ECO:0000313" key="10">
    <source>
        <dbReference type="Proteomes" id="UP000768462"/>
    </source>
</evidence>
<name>A0A927WAC0_9CLOT</name>
<evidence type="ECO:0000313" key="9">
    <source>
        <dbReference type="EMBL" id="MBE6060112.1"/>
    </source>
</evidence>
<feature type="active site" description="Nucleophile" evidence="6">
    <location>
        <position position="443"/>
    </location>
</feature>
<dbReference type="CDD" id="cd16913">
    <property type="entry name" value="YkuD_like"/>
    <property type="match status" value="1"/>
</dbReference>
<dbReference type="InterPro" id="IPR005490">
    <property type="entry name" value="LD_TPept_cat_dom"/>
</dbReference>
<protein>
    <submittedName>
        <fullName evidence="9">Peptidoglycan-binding protein</fullName>
    </submittedName>
</protein>
<dbReference type="InterPro" id="IPR050979">
    <property type="entry name" value="LD-transpeptidase"/>
</dbReference>
<dbReference type="GO" id="GO:0005576">
    <property type="term" value="C:extracellular region"/>
    <property type="evidence" value="ECO:0007669"/>
    <property type="project" value="TreeGrafter"/>
</dbReference>
<dbReference type="Pfam" id="PF12229">
    <property type="entry name" value="PG_binding_4"/>
    <property type="match status" value="2"/>
</dbReference>
<evidence type="ECO:0000256" key="4">
    <source>
        <dbReference type="ARBA" id="ARBA00022984"/>
    </source>
</evidence>
<feature type="transmembrane region" description="Helical" evidence="7">
    <location>
        <begin position="18"/>
        <end position="40"/>
    </location>
</feature>
<dbReference type="GO" id="GO:0016740">
    <property type="term" value="F:transferase activity"/>
    <property type="evidence" value="ECO:0007669"/>
    <property type="project" value="UniProtKB-KW"/>
</dbReference>
<dbReference type="Proteomes" id="UP000768462">
    <property type="component" value="Unassembled WGS sequence"/>
</dbReference>
<comment type="caution">
    <text evidence="9">The sequence shown here is derived from an EMBL/GenBank/DDBJ whole genome shotgun (WGS) entry which is preliminary data.</text>
</comment>
<evidence type="ECO:0000256" key="1">
    <source>
        <dbReference type="ARBA" id="ARBA00004752"/>
    </source>
</evidence>
<accession>A0A927WAC0</accession>
<keyword evidence="7" id="KW-0812">Transmembrane</keyword>
<dbReference type="Gene3D" id="2.40.440.10">
    <property type="entry name" value="L,D-transpeptidase catalytic domain-like"/>
    <property type="match status" value="1"/>
</dbReference>
<dbReference type="PROSITE" id="PS52029">
    <property type="entry name" value="LD_TPASE"/>
    <property type="match status" value="1"/>
</dbReference>
<keyword evidence="3 6" id="KW-0133">Cell shape</keyword>
<dbReference type="Pfam" id="PF03734">
    <property type="entry name" value="YkuD"/>
    <property type="match status" value="1"/>
</dbReference>
<evidence type="ECO:0000256" key="3">
    <source>
        <dbReference type="ARBA" id="ARBA00022960"/>
    </source>
</evidence>
<dbReference type="AlphaFoldDB" id="A0A927WAC0"/>
<dbReference type="InterPro" id="IPR022029">
    <property type="entry name" value="YoaR-like_PG-bd"/>
</dbReference>
<keyword evidence="7" id="KW-0472">Membrane</keyword>
<dbReference type="EMBL" id="SVCM01000088">
    <property type="protein sequence ID" value="MBE6060112.1"/>
    <property type="molecule type" value="Genomic_DNA"/>
</dbReference>
<keyword evidence="2" id="KW-0808">Transferase</keyword>
<keyword evidence="7" id="KW-1133">Transmembrane helix</keyword>
<dbReference type="GO" id="GO:0071555">
    <property type="term" value="P:cell wall organization"/>
    <property type="evidence" value="ECO:0007669"/>
    <property type="project" value="UniProtKB-UniRule"/>
</dbReference>
<feature type="domain" description="L,D-TPase catalytic" evidence="8">
    <location>
        <begin position="348"/>
        <end position="467"/>
    </location>
</feature>
<dbReference type="SUPFAM" id="SSF143985">
    <property type="entry name" value="L,D-transpeptidase pre-catalytic domain-like"/>
    <property type="match status" value="1"/>
</dbReference>
<dbReference type="Gene3D" id="3.10.20.800">
    <property type="match status" value="1"/>
</dbReference>
<reference evidence="9" key="1">
    <citation type="submission" date="2019-04" db="EMBL/GenBank/DDBJ databases">
        <title>Evolution of Biomass-Degrading Anaerobic Consortia Revealed by Metagenomics.</title>
        <authorList>
            <person name="Peng X."/>
        </authorList>
    </citation>
    <scope>NUCLEOTIDE SEQUENCE</scope>
    <source>
        <strain evidence="9">SIG254</strain>
    </source>
</reference>
<evidence type="ECO:0000256" key="6">
    <source>
        <dbReference type="PROSITE-ProRule" id="PRU01373"/>
    </source>
</evidence>